<dbReference type="OrthoDB" id="187395at2"/>
<sequence length="280" mass="30189">MNRSGALNGKLSSGFVYAALICIVLISLGPIFWVLLGSFKTRGEIYSSAFALPSQFNFSNYAEAFRLAPIGKFFVNSLIVCAVTTAVNFAVVAPFAYVLARYHFGMKKLIVAAIASVMLLPSQSLAVPIFTLLRSFHLLDTKTGLILIYAAFGIPITFFILRSFFLSIPKSLEEAASIDGAGFAVTFLKVILPLSVPGMVTAGILQFLSSWNEFFFALVLTSGDQARTVPIALSYYLGTFSNNYPALFAAVILTILPPIAIFVFSQEKVVESLTAGAVKG</sequence>
<evidence type="ECO:0000256" key="4">
    <source>
        <dbReference type="ARBA" id="ARBA00022692"/>
    </source>
</evidence>
<dbReference type="PROSITE" id="PS50928">
    <property type="entry name" value="ABC_TM1"/>
    <property type="match status" value="1"/>
</dbReference>
<keyword evidence="6 7" id="KW-0472">Membrane</keyword>
<feature type="transmembrane region" description="Helical" evidence="7">
    <location>
        <begin position="15"/>
        <end position="36"/>
    </location>
</feature>
<dbReference type="Proteomes" id="UP000297900">
    <property type="component" value="Unassembled WGS sequence"/>
</dbReference>
<evidence type="ECO:0000313" key="9">
    <source>
        <dbReference type="EMBL" id="TFE23324.1"/>
    </source>
</evidence>
<comment type="caution">
    <text evidence="9">The sequence shown here is derived from an EMBL/GenBank/DDBJ whole genome shotgun (WGS) entry which is preliminary data.</text>
</comment>
<feature type="transmembrane region" description="Helical" evidence="7">
    <location>
        <begin position="109"/>
        <end position="133"/>
    </location>
</feature>
<dbReference type="PANTHER" id="PTHR43744:SF8">
    <property type="entry name" value="SN-GLYCEROL-3-PHOSPHATE TRANSPORT SYSTEM PERMEASE PROTEIN UGPE"/>
    <property type="match status" value="1"/>
</dbReference>
<feature type="transmembrane region" description="Helical" evidence="7">
    <location>
        <begin position="145"/>
        <end position="168"/>
    </location>
</feature>
<dbReference type="Pfam" id="PF00528">
    <property type="entry name" value="BPD_transp_1"/>
    <property type="match status" value="1"/>
</dbReference>
<evidence type="ECO:0000313" key="10">
    <source>
        <dbReference type="Proteomes" id="UP000297900"/>
    </source>
</evidence>
<comment type="subcellular location">
    <subcellularLocation>
        <location evidence="1 7">Cell membrane</location>
        <topology evidence="1 7">Multi-pass membrane protein</topology>
    </subcellularLocation>
</comment>
<feature type="transmembrane region" description="Helical" evidence="7">
    <location>
        <begin position="180"/>
        <end position="202"/>
    </location>
</feature>
<evidence type="ECO:0000256" key="2">
    <source>
        <dbReference type="ARBA" id="ARBA00022448"/>
    </source>
</evidence>
<keyword evidence="3" id="KW-1003">Cell membrane</keyword>
<dbReference type="GO" id="GO:0005886">
    <property type="term" value="C:plasma membrane"/>
    <property type="evidence" value="ECO:0007669"/>
    <property type="project" value="UniProtKB-SubCell"/>
</dbReference>
<comment type="similarity">
    <text evidence="7">Belongs to the binding-protein-dependent transport system permease family.</text>
</comment>
<evidence type="ECO:0000256" key="1">
    <source>
        <dbReference type="ARBA" id="ARBA00004651"/>
    </source>
</evidence>
<dbReference type="InterPro" id="IPR000515">
    <property type="entry name" value="MetI-like"/>
</dbReference>
<keyword evidence="10" id="KW-1185">Reference proteome</keyword>
<accession>A0A4Y8LQ14</accession>
<evidence type="ECO:0000259" key="8">
    <source>
        <dbReference type="PROSITE" id="PS50928"/>
    </source>
</evidence>
<dbReference type="Gene3D" id="1.10.3720.10">
    <property type="entry name" value="MetI-like"/>
    <property type="match status" value="1"/>
</dbReference>
<keyword evidence="5 7" id="KW-1133">Transmembrane helix</keyword>
<dbReference type="SUPFAM" id="SSF161098">
    <property type="entry name" value="MetI-like"/>
    <property type="match status" value="1"/>
</dbReference>
<evidence type="ECO:0000256" key="3">
    <source>
        <dbReference type="ARBA" id="ARBA00022475"/>
    </source>
</evidence>
<feature type="transmembrane region" description="Helical" evidence="7">
    <location>
        <begin position="244"/>
        <end position="264"/>
    </location>
</feature>
<proteinExistence type="inferred from homology"/>
<dbReference type="PANTHER" id="PTHR43744">
    <property type="entry name" value="ABC TRANSPORTER PERMEASE PROTEIN MG189-RELATED-RELATED"/>
    <property type="match status" value="1"/>
</dbReference>
<organism evidence="9 10">
    <name type="scientific">Cohnella luojiensis</name>
    <dbReference type="NCBI Taxonomy" id="652876"/>
    <lineage>
        <taxon>Bacteria</taxon>
        <taxon>Bacillati</taxon>
        <taxon>Bacillota</taxon>
        <taxon>Bacilli</taxon>
        <taxon>Bacillales</taxon>
        <taxon>Paenibacillaceae</taxon>
        <taxon>Cohnella</taxon>
    </lineage>
</organism>
<evidence type="ECO:0000256" key="7">
    <source>
        <dbReference type="RuleBase" id="RU363032"/>
    </source>
</evidence>
<dbReference type="InterPro" id="IPR035906">
    <property type="entry name" value="MetI-like_sf"/>
</dbReference>
<keyword evidence="4 7" id="KW-0812">Transmembrane</keyword>
<dbReference type="GO" id="GO:0055085">
    <property type="term" value="P:transmembrane transport"/>
    <property type="evidence" value="ECO:0007669"/>
    <property type="project" value="InterPro"/>
</dbReference>
<dbReference type="RefSeq" id="WP_135153972.1">
    <property type="nucleotide sequence ID" value="NZ_SOMN01000036.1"/>
</dbReference>
<gene>
    <name evidence="9" type="ORF">E2980_19660</name>
</gene>
<name>A0A4Y8LQ14_9BACL</name>
<dbReference type="AlphaFoldDB" id="A0A4Y8LQ14"/>
<dbReference type="EMBL" id="SOMN01000036">
    <property type="protein sequence ID" value="TFE23324.1"/>
    <property type="molecule type" value="Genomic_DNA"/>
</dbReference>
<protein>
    <submittedName>
        <fullName evidence="9">Carbohydrate ABC transporter permease</fullName>
    </submittedName>
</protein>
<evidence type="ECO:0000256" key="5">
    <source>
        <dbReference type="ARBA" id="ARBA00022989"/>
    </source>
</evidence>
<evidence type="ECO:0000256" key="6">
    <source>
        <dbReference type="ARBA" id="ARBA00023136"/>
    </source>
</evidence>
<feature type="transmembrane region" description="Helical" evidence="7">
    <location>
        <begin position="73"/>
        <end position="97"/>
    </location>
</feature>
<reference evidence="9 10" key="1">
    <citation type="submission" date="2019-03" db="EMBL/GenBank/DDBJ databases">
        <title>Cohnella endophytica sp. nov., a novel endophytic bacterium isolated from bark of Sonneratia apetala.</title>
        <authorList>
            <person name="Tuo L."/>
        </authorList>
    </citation>
    <scope>NUCLEOTIDE SEQUENCE [LARGE SCALE GENOMIC DNA]</scope>
    <source>
        <strain evidence="9 10">CCTCC AB 208254</strain>
    </source>
</reference>
<keyword evidence="2 7" id="KW-0813">Transport</keyword>
<dbReference type="CDD" id="cd06261">
    <property type="entry name" value="TM_PBP2"/>
    <property type="match status" value="1"/>
</dbReference>
<feature type="domain" description="ABC transmembrane type-1" evidence="8">
    <location>
        <begin position="74"/>
        <end position="265"/>
    </location>
</feature>